<comment type="subunit">
    <text evidence="8">Component of the Mediator complex.</text>
</comment>
<sequence>MSSEAPAEVPAEVPVQDMKPPSRFEVEIEFVNSLSNINYFNYLIKNRNLLKDSSFLRYIQYLYVTYCCNIEFKKYIIYPNCLVFIKKLVDNIIIEDDQVKVSSIDKVLQEINDPKLFTEMYESFKYK</sequence>
<evidence type="ECO:0000256" key="7">
    <source>
        <dbReference type="ARBA" id="ARBA00023242"/>
    </source>
</evidence>
<keyword evidence="6 8" id="KW-0804">Transcription</keyword>
<comment type="caution">
    <text evidence="9">The sequence shown here is derived from an EMBL/GenBank/DDBJ whole genome shotgun (WGS) entry which is preliminary data.</text>
</comment>
<proteinExistence type="inferred from homology"/>
<evidence type="ECO:0000256" key="3">
    <source>
        <dbReference type="ARBA" id="ARBA00019660"/>
    </source>
</evidence>
<dbReference type="AlphaFoldDB" id="A0A1E5RR46"/>
<keyword evidence="5 8" id="KW-0010">Activator</keyword>
<dbReference type="PANTHER" id="PTHR13186">
    <property type="entry name" value="MEDIATOR OF RNA POLYMERASE II TRANSCRIPTION SUBUNIT 31"/>
    <property type="match status" value="1"/>
</dbReference>
<dbReference type="GO" id="GO:0006355">
    <property type="term" value="P:regulation of DNA-templated transcription"/>
    <property type="evidence" value="ECO:0007669"/>
    <property type="project" value="InterPro"/>
</dbReference>
<keyword evidence="4 8" id="KW-0805">Transcription regulation</keyword>
<evidence type="ECO:0000256" key="4">
    <source>
        <dbReference type="ARBA" id="ARBA00023015"/>
    </source>
</evidence>
<dbReference type="Proteomes" id="UP000095358">
    <property type="component" value="Unassembled WGS sequence"/>
</dbReference>
<dbReference type="STRING" id="29833.A0A1E5RR46"/>
<evidence type="ECO:0000256" key="6">
    <source>
        <dbReference type="ARBA" id="ARBA00023163"/>
    </source>
</evidence>
<dbReference type="Pfam" id="PF05669">
    <property type="entry name" value="Med31"/>
    <property type="match status" value="1"/>
</dbReference>
<comment type="similarity">
    <text evidence="2 8">Belongs to the Mediator complex subunit 31 family.</text>
</comment>
<keyword evidence="7 8" id="KW-0539">Nucleus</keyword>
<evidence type="ECO:0000256" key="8">
    <source>
        <dbReference type="RuleBase" id="RU364129"/>
    </source>
</evidence>
<dbReference type="VEuPathDB" id="FungiDB:AWRI3580_g2273"/>
<name>A0A1E5RR46_HANUV</name>
<dbReference type="EMBL" id="LPNN01000004">
    <property type="protein sequence ID" value="OEJ89355.1"/>
    <property type="molecule type" value="Genomic_DNA"/>
</dbReference>
<organism evidence="9 10">
    <name type="scientific">Hanseniaspora uvarum</name>
    <name type="common">Yeast</name>
    <name type="synonym">Kloeckera apiculata</name>
    <dbReference type="NCBI Taxonomy" id="29833"/>
    <lineage>
        <taxon>Eukaryota</taxon>
        <taxon>Fungi</taxon>
        <taxon>Dikarya</taxon>
        <taxon>Ascomycota</taxon>
        <taxon>Saccharomycotina</taxon>
        <taxon>Saccharomycetes</taxon>
        <taxon>Saccharomycodales</taxon>
        <taxon>Saccharomycodaceae</taxon>
        <taxon>Hanseniaspora</taxon>
    </lineage>
</organism>
<comment type="function">
    <text evidence="8">Component of the Mediator complex, a coactivator involved in the regulated transcription of nearly all RNA polymerase II-dependent genes. Mediator functions as a bridge to convey information from gene-specific regulatory proteins to the basal RNA polymerase II transcription machinery. Mediator is recruited to promoters by direct interactions with regulatory proteins and serves as a scaffold for the assembly of a functional preinitiation complex with RNA polymerase II and the general transcription factors.</text>
</comment>
<evidence type="ECO:0000256" key="2">
    <source>
        <dbReference type="ARBA" id="ARBA00006378"/>
    </source>
</evidence>
<dbReference type="GO" id="GO:0003712">
    <property type="term" value="F:transcription coregulator activity"/>
    <property type="evidence" value="ECO:0007669"/>
    <property type="project" value="InterPro"/>
</dbReference>
<dbReference type="InterPro" id="IPR038089">
    <property type="entry name" value="Med31_sf"/>
</dbReference>
<gene>
    <name evidence="9" type="ORF">AWRI3580_g2273</name>
</gene>
<dbReference type="InterPro" id="IPR008831">
    <property type="entry name" value="Mediator_Med31"/>
</dbReference>
<evidence type="ECO:0000256" key="5">
    <source>
        <dbReference type="ARBA" id="ARBA00023159"/>
    </source>
</evidence>
<protein>
    <recommendedName>
        <fullName evidence="3 8">Mediator of RNA polymerase II transcription subunit 31</fullName>
    </recommendedName>
</protein>
<dbReference type="GO" id="GO:0016592">
    <property type="term" value="C:mediator complex"/>
    <property type="evidence" value="ECO:0007669"/>
    <property type="project" value="InterPro"/>
</dbReference>
<keyword evidence="10" id="KW-1185">Reference proteome</keyword>
<dbReference type="Gene3D" id="1.10.10.1340">
    <property type="entry name" value="Mediator of RNA polymerase II, submodule Med31 (Soh1)"/>
    <property type="match status" value="1"/>
</dbReference>
<evidence type="ECO:0000313" key="9">
    <source>
        <dbReference type="EMBL" id="OEJ89355.1"/>
    </source>
</evidence>
<reference evidence="10" key="1">
    <citation type="journal article" date="2016" name="Genome Announc.">
        <title>Genome sequences of three species of Hanseniaspora isolated from spontaneous wine fermentations.</title>
        <authorList>
            <person name="Sternes P.R."/>
            <person name="Lee D."/>
            <person name="Kutyna D.R."/>
            <person name="Borneman A.R."/>
        </authorList>
    </citation>
    <scope>NUCLEOTIDE SEQUENCE [LARGE SCALE GENOMIC DNA]</scope>
    <source>
        <strain evidence="10">AWRI3580</strain>
    </source>
</reference>
<evidence type="ECO:0000313" key="10">
    <source>
        <dbReference type="Proteomes" id="UP000095358"/>
    </source>
</evidence>
<comment type="subcellular location">
    <subcellularLocation>
        <location evidence="1 8">Nucleus</location>
    </subcellularLocation>
</comment>
<dbReference type="OrthoDB" id="10257739at2759"/>
<accession>A0A1E5RR46</accession>
<evidence type="ECO:0000256" key="1">
    <source>
        <dbReference type="ARBA" id="ARBA00004123"/>
    </source>
</evidence>